<dbReference type="Pfam" id="PF01937">
    <property type="entry name" value="ARMT1-like_dom"/>
    <property type="match status" value="1"/>
</dbReference>
<keyword evidence="4 7" id="KW-0378">Hydrolase</keyword>
<keyword evidence="3 7" id="KW-0479">Metal-binding</keyword>
<evidence type="ECO:0000259" key="8">
    <source>
        <dbReference type="Pfam" id="PF01937"/>
    </source>
</evidence>
<dbReference type="InterPro" id="IPR002791">
    <property type="entry name" value="ARMT1-like_metal-bd"/>
</dbReference>
<evidence type="ECO:0000256" key="5">
    <source>
        <dbReference type="ARBA" id="ARBA00023211"/>
    </source>
</evidence>
<reference evidence="9 10" key="1">
    <citation type="submission" date="2019-09" db="EMBL/GenBank/DDBJ databases">
        <authorList>
            <person name="Brejova B."/>
        </authorList>
    </citation>
    <scope>NUCLEOTIDE SEQUENCE [LARGE SCALE GENOMIC DNA]</scope>
</reference>
<evidence type="ECO:0000256" key="1">
    <source>
        <dbReference type="ARBA" id="ARBA00001326"/>
    </source>
</evidence>
<evidence type="ECO:0000313" key="10">
    <source>
        <dbReference type="Proteomes" id="UP000398389"/>
    </source>
</evidence>
<dbReference type="Gene3D" id="1.20.930.60">
    <property type="match status" value="1"/>
</dbReference>
<dbReference type="GO" id="GO:0005634">
    <property type="term" value="C:nucleus"/>
    <property type="evidence" value="ECO:0007669"/>
    <property type="project" value="TreeGrafter"/>
</dbReference>
<evidence type="ECO:0000313" key="9">
    <source>
        <dbReference type="EMBL" id="VVT56824.1"/>
    </source>
</evidence>
<evidence type="ECO:0000256" key="3">
    <source>
        <dbReference type="ARBA" id="ARBA00022723"/>
    </source>
</evidence>
<evidence type="ECO:0000256" key="2">
    <source>
        <dbReference type="ARBA" id="ARBA00009519"/>
    </source>
</evidence>
<feature type="domain" description="Damage-control phosphatase ARMT1-like metal-binding" evidence="8">
    <location>
        <begin position="21"/>
        <end position="456"/>
    </location>
</feature>
<comment type="catalytic activity">
    <reaction evidence="1 7">
        <text>beta-D-fructose 1-phosphate + H2O = D-fructose + phosphate</text>
        <dbReference type="Rhea" id="RHEA:35603"/>
        <dbReference type="ChEBI" id="CHEBI:15377"/>
        <dbReference type="ChEBI" id="CHEBI:37721"/>
        <dbReference type="ChEBI" id="CHEBI:43474"/>
        <dbReference type="ChEBI" id="CHEBI:138881"/>
    </reaction>
</comment>
<dbReference type="Gene3D" id="3.40.50.10880">
    <property type="entry name" value="Uncharacterised protein PF01937, DUF89, domain 3"/>
    <property type="match status" value="1"/>
</dbReference>
<dbReference type="GO" id="GO:0097023">
    <property type="term" value="F:fructose 6-phosphate aldolase activity"/>
    <property type="evidence" value="ECO:0007669"/>
    <property type="project" value="RHEA"/>
</dbReference>
<dbReference type="PANTHER" id="PTHR12260">
    <property type="entry name" value="DAMAGE-CONTROL PHOSPHATASE ARMT1"/>
    <property type="match status" value="1"/>
</dbReference>
<organism evidence="9 10">
    <name type="scientific">Magnusiomyces paraingens</name>
    <dbReference type="NCBI Taxonomy" id="2606893"/>
    <lineage>
        <taxon>Eukaryota</taxon>
        <taxon>Fungi</taxon>
        <taxon>Dikarya</taxon>
        <taxon>Ascomycota</taxon>
        <taxon>Saccharomycotina</taxon>
        <taxon>Dipodascomycetes</taxon>
        <taxon>Dipodascales</taxon>
        <taxon>Dipodascaceae</taxon>
        <taxon>Magnusiomyces</taxon>
    </lineage>
</organism>
<dbReference type="AlphaFoldDB" id="A0A5E8BZF6"/>
<dbReference type="GO" id="GO:0006974">
    <property type="term" value="P:DNA damage response"/>
    <property type="evidence" value="ECO:0007669"/>
    <property type="project" value="TreeGrafter"/>
</dbReference>
<dbReference type="PANTHER" id="PTHR12260:SF6">
    <property type="entry name" value="DAMAGE-CONTROL PHOSPHATASE ARMT1"/>
    <property type="match status" value="1"/>
</dbReference>
<protein>
    <recommendedName>
        <fullName evidence="7">Sugar phosphate phosphatase</fullName>
        <ecNumber evidence="7">3.1.3.-</ecNumber>
    </recommendedName>
</protein>
<dbReference type="GO" id="GO:0046872">
    <property type="term" value="F:metal ion binding"/>
    <property type="evidence" value="ECO:0007669"/>
    <property type="project" value="UniProtKB-UniRule"/>
</dbReference>
<name>A0A5E8BZF6_9ASCO</name>
<dbReference type="RefSeq" id="XP_031855916.1">
    <property type="nucleotide sequence ID" value="XM_032000025.1"/>
</dbReference>
<dbReference type="InterPro" id="IPR039763">
    <property type="entry name" value="ARMT1"/>
</dbReference>
<dbReference type="EC" id="3.1.3.-" evidence="7"/>
<dbReference type="Proteomes" id="UP000398389">
    <property type="component" value="Unassembled WGS sequence"/>
</dbReference>
<dbReference type="GO" id="GO:0103026">
    <property type="term" value="F:fructose-1-phosphatase activity"/>
    <property type="evidence" value="ECO:0007669"/>
    <property type="project" value="RHEA"/>
</dbReference>
<comment type="catalytic activity">
    <reaction evidence="6 7">
        <text>beta-D-fructose 6-phosphate = dihydroxyacetone + D-glyceraldehyde 3-phosphate</text>
        <dbReference type="Rhea" id="RHEA:28002"/>
        <dbReference type="ChEBI" id="CHEBI:16016"/>
        <dbReference type="ChEBI" id="CHEBI:57634"/>
        <dbReference type="ChEBI" id="CHEBI:59776"/>
    </reaction>
</comment>
<evidence type="ECO:0000256" key="7">
    <source>
        <dbReference type="RuleBase" id="RU367030"/>
    </source>
</evidence>
<dbReference type="EMBL" id="CABVLU010000004">
    <property type="protein sequence ID" value="VVT56824.1"/>
    <property type="molecule type" value="Genomic_DNA"/>
</dbReference>
<proteinExistence type="inferred from homology"/>
<evidence type="ECO:0000256" key="4">
    <source>
        <dbReference type="ARBA" id="ARBA00022801"/>
    </source>
</evidence>
<comment type="domain">
    <text evidence="7">Subfamily III proteins have a conserved RTxK motif about 40-50 residues from the C-terminus; the threonine may be replaced by serine or cysteine.</text>
</comment>
<sequence length="492" mass="53998">MTSLPPPYYNNDPKSFAYPSAHKRWPTILTQAIDDLSQAIGVLVSKGSTESVVAEGKNLIQQLSTILYDLDHDRPIAPFTAEVTAKVKDLASYNTGIATLEPERTTWHTAPWLISECVLYRRIALVFETAESPEWQAYDVFGASKRAGLLSSRVAVTELAVRYAQVSSQWPQKHEVEKLRQLFSEFVDIALWGNATDLSLLIGADASDLAKVQGHAARAQQEANVLVNDTQDAWDAVYGAHEAGGAAARVDFVLDNAGFELYSDLIFALFLLDSKLVDNVVLHPKSVPWFVSDVVPADIVALVHQIKVFAEEAEEEEETTQSKTSKTSKAALNLIADKLAFYLGEASEANGVNSKGRISVRTNVFWTSYLSYRDELHPGGKGGGAQAWEDLKDSGLVIFKGDLNHRKLLGDLEWPRNTPFLSGIGSKLAASGVRLVTLRTIKADVVVGLKEGQEEELNDEWKKIGNNKGDDDGRGWAYSGKWAVIEYSDGSL</sequence>
<dbReference type="InterPro" id="IPR036075">
    <property type="entry name" value="ARMT-1-like_metal-bd_sf"/>
</dbReference>
<comment type="function">
    <text evidence="7">Metal-dependent phosphatase that shows phosphatase activity against several substrates, including fructose-1-phosphate and fructose-6-phosphate. Its preference for fructose-1-phosphate, a strong glycating agent that causes DNA damage rather than a canonical yeast metabolite, suggests a damage-control function in hexose phosphate metabolism.</text>
</comment>
<evidence type="ECO:0000256" key="6">
    <source>
        <dbReference type="ARBA" id="ARBA00048809"/>
    </source>
</evidence>
<keyword evidence="5 7" id="KW-0464">Manganese</keyword>
<keyword evidence="10" id="KW-1185">Reference proteome</keyword>
<dbReference type="SUPFAM" id="SSF111321">
    <property type="entry name" value="AF1104-like"/>
    <property type="match status" value="1"/>
</dbReference>
<dbReference type="OrthoDB" id="541375at2759"/>
<comment type="similarity">
    <text evidence="2 7">Belongs to the damage-control phosphatase family. Sugar phosphate phosphatase III subfamily.</text>
</comment>
<comment type="cofactor">
    <cofactor evidence="7">
        <name>Mn(2+)</name>
        <dbReference type="ChEBI" id="CHEBI:29035"/>
    </cofactor>
    <cofactor evidence="7">
        <name>Ni(2+)</name>
        <dbReference type="ChEBI" id="CHEBI:49786"/>
    </cofactor>
</comment>
<dbReference type="GeneID" id="43584125"/>
<accession>A0A5E8BZF6</accession>
<gene>
    <name evidence="9" type="ORF">SAPINGB_P005311</name>
</gene>